<comment type="caution">
    <text evidence="2">The sequence shown here is derived from an EMBL/GenBank/DDBJ whole genome shotgun (WGS) entry which is preliminary data.</text>
</comment>
<dbReference type="Proteomes" id="UP000823388">
    <property type="component" value="Chromosome 8K"/>
</dbReference>
<feature type="region of interest" description="Disordered" evidence="1">
    <location>
        <begin position="125"/>
        <end position="195"/>
    </location>
</feature>
<proteinExistence type="predicted"/>
<dbReference type="EMBL" id="CM029051">
    <property type="protein sequence ID" value="KAG2563705.1"/>
    <property type="molecule type" value="Genomic_DNA"/>
</dbReference>
<protein>
    <submittedName>
        <fullName evidence="2">Uncharacterized protein</fullName>
    </submittedName>
</protein>
<reference evidence="2" key="1">
    <citation type="submission" date="2020-05" db="EMBL/GenBank/DDBJ databases">
        <title>WGS assembly of Panicum virgatum.</title>
        <authorList>
            <person name="Lovell J.T."/>
            <person name="Jenkins J."/>
            <person name="Shu S."/>
            <person name="Juenger T.E."/>
            <person name="Schmutz J."/>
        </authorList>
    </citation>
    <scope>NUCLEOTIDE SEQUENCE</scope>
    <source>
        <strain evidence="2">AP13</strain>
    </source>
</reference>
<dbReference type="PANTHER" id="PTHR33170:SF51">
    <property type="entry name" value="CCHC-TYPE DOMAIN-CONTAINING PROTEIN"/>
    <property type="match status" value="1"/>
</dbReference>
<feature type="compositionally biased region" description="Polar residues" evidence="1">
    <location>
        <begin position="286"/>
        <end position="298"/>
    </location>
</feature>
<feature type="compositionally biased region" description="Polar residues" evidence="1">
    <location>
        <begin position="211"/>
        <end position="225"/>
    </location>
</feature>
<sequence>MADMNFMLLSKAELDLLIKFTEFKCKCSDLKVSMERSSLSAGSFASLKLVWVLGHGFPNWARQEKIVEEVAYLVGDPEMVDSKSLSGTGPIRVRIWCKEPSEIKGSSNVFFNEAGYKITWKVEQENRQGVEGDPQELQDEDEDPEDDDDKEKSDRYTPLLEEYAGSKENPTRGDDGQNSQSTQHNKGTTTQGQYNKASLGQDMSCELLGRSNITPTSTGISNPASDNPPLSAPRLTSHLPHSAGSLGGGNQTGQMALEVEVEMVDVSQQLDQVASQQSDLGGGEVLSQSPAPTSSALPMSSVPIITTRASSRSKGNDTPIHIRAERRVAASYSEALEQAEGGEGRGGAGKEALHAEGRSAVDPVTLDAGEVY</sequence>
<dbReference type="OrthoDB" id="10621654at2759"/>
<gene>
    <name evidence="2" type="ORF">PVAP13_8KG317400</name>
</gene>
<evidence type="ECO:0000256" key="1">
    <source>
        <dbReference type="SAM" id="MobiDB-lite"/>
    </source>
</evidence>
<evidence type="ECO:0000313" key="2">
    <source>
        <dbReference type="EMBL" id="KAG2563705.1"/>
    </source>
</evidence>
<organism evidence="2 3">
    <name type="scientific">Panicum virgatum</name>
    <name type="common">Blackwell switchgrass</name>
    <dbReference type="NCBI Taxonomy" id="38727"/>
    <lineage>
        <taxon>Eukaryota</taxon>
        <taxon>Viridiplantae</taxon>
        <taxon>Streptophyta</taxon>
        <taxon>Embryophyta</taxon>
        <taxon>Tracheophyta</taxon>
        <taxon>Spermatophyta</taxon>
        <taxon>Magnoliopsida</taxon>
        <taxon>Liliopsida</taxon>
        <taxon>Poales</taxon>
        <taxon>Poaceae</taxon>
        <taxon>PACMAD clade</taxon>
        <taxon>Panicoideae</taxon>
        <taxon>Panicodae</taxon>
        <taxon>Paniceae</taxon>
        <taxon>Panicinae</taxon>
        <taxon>Panicum</taxon>
        <taxon>Panicum sect. Hiantes</taxon>
    </lineage>
</organism>
<feature type="compositionally biased region" description="Acidic residues" evidence="1">
    <location>
        <begin position="133"/>
        <end position="149"/>
    </location>
</feature>
<dbReference type="AlphaFoldDB" id="A0A8T0PRH3"/>
<evidence type="ECO:0000313" key="3">
    <source>
        <dbReference type="Proteomes" id="UP000823388"/>
    </source>
</evidence>
<feature type="region of interest" description="Disordered" evidence="1">
    <location>
        <begin position="209"/>
        <end position="247"/>
    </location>
</feature>
<feature type="region of interest" description="Disordered" evidence="1">
    <location>
        <begin position="331"/>
        <end position="372"/>
    </location>
</feature>
<keyword evidence="3" id="KW-1185">Reference proteome</keyword>
<dbReference type="PANTHER" id="PTHR33170">
    <property type="entry name" value="DUF4283 DOMAIN-CONTAINING PROTEIN-RELATED"/>
    <property type="match status" value="1"/>
</dbReference>
<feature type="region of interest" description="Disordered" evidence="1">
    <location>
        <begin position="274"/>
        <end position="298"/>
    </location>
</feature>
<accession>A0A8T0PRH3</accession>
<name>A0A8T0PRH3_PANVG</name>
<feature type="compositionally biased region" description="Polar residues" evidence="1">
    <location>
        <begin position="176"/>
        <end position="195"/>
    </location>
</feature>